<evidence type="ECO:0000313" key="2">
    <source>
        <dbReference type="EMBL" id="PJJ83636.1"/>
    </source>
</evidence>
<gene>
    <name evidence="2" type="ORF">CLV57_0622</name>
</gene>
<accession>A0A2H9VS35</accession>
<name>A0A2H9VS35_9SPHI</name>
<organism evidence="2 3">
    <name type="scientific">Mucilaginibacter auburnensis</name>
    <dbReference type="NCBI Taxonomy" id="1457233"/>
    <lineage>
        <taxon>Bacteria</taxon>
        <taxon>Pseudomonadati</taxon>
        <taxon>Bacteroidota</taxon>
        <taxon>Sphingobacteriia</taxon>
        <taxon>Sphingobacteriales</taxon>
        <taxon>Sphingobacteriaceae</taxon>
        <taxon>Mucilaginibacter</taxon>
    </lineage>
</organism>
<dbReference type="Proteomes" id="UP000242687">
    <property type="component" value="Unassembled WGS sequence"/>
</dbReference>
<dbReference type="AlphaFoldDB" id="A0A2H9VS35"/>
<keyword evidence="1" id="KW-0812">Transmembrane</keyword>
<dbReference type="EMBL" id="PGFJ01000001">
    <property type="protein sequence ID" value="PJJ83636.1"/>
    <property type="molecule type" value="Genomic_DNA"/>
</dbReference>
<evidence type="ECO:0000313" key="3">
    <source>
        <dbReference type="Proteomes" id="UP000242687"/>
    </source>
</evidence>
<proteinExistence type="predicted"/>
<keyword evidence="1" id="KW-1133">Transmembrane helix</keyword>
<reference evidence="2 3" key="1">
    <citation type="submission" date="2017-11" db="EMBL/GenBank/DDBJ databases">
        <title>Genomic Encyclopedia of Archaeal and Bacterial Type Strains, Phase II (KMG-II): From Individual Species to Whole Genera.</title>
        <authorList>
            <person name="Goeker M."/>
        </authorList>
    </citation>
    <scope>NUCLEOTIDE SEQUENCE [LARGE SCALE GENOMIC DNA]</scope>
    <source>
        <strain evidence="2 3">DSM 28175</strain>
    </source>
</reference>
<comment type="caution">
    <text evidence="2">The sequence shown here is derived from an EMBL/GenBank/DDBJ whole genome shotgun (WGS) entry which is preliminary data.</text>
</comment>
<feature type="transmembrane region" description="Helical" evidence="1">
    <location>
        <begin position="37"/>
        <end position="54"/>
    </location>
</feature>
<feature type="transmembrane region" description="Helical" evidence="1">
    <location>
        <begin position="12"/>
        <end position="31"/>
    </location>
</feature>
<sequence>MHIPIYSGPPCAKFMPSLGVGFMINYTLFIINDDYEINTHLLSLSLLALLLTLIKVSEAYRALITILQIIKTK</sequence>
<evidence type="ECO:0000256" key="1">
    <source>
        <dbReference type="SAM" id="Phobius"/>
    </source>
</evidence>
<protein>
    <submittedName>
        <fullName evidence="2">Uncharacterized protein</fullName>
    </submittedName>
</protein>
<keyword evidence="3" id="KW-1185">Reference proteome</keyword>
<keyword evidence="1" id="KW-0472">Membrane</keyword>